<comment type="subcellular location">
    <subcellularLocation>
        <location evidence="1">Nucleus</location>
    </subcellularLocation>
</comment>
<dbReference type="EMBL" id="AMQN01012224">
    <property type="status" value="NOT_ANNOTATED_CDS"/>
    <property type="molecule type" value="Genomic_DNA"/>
</dbReference>
<evidence type="ECO:0000256" key="5">
    <source>
        <dbReference type="ARBA" id="ARBA00023125"/>
    </source>
</evidence>
<dbReference type="PROSITE" id="PS00518">
    <property type="entry name" value="ZF_RING_1"/>
    <property type="match status" value="1"/>
</dbReference>
<evidence type="ECO:0000313" key="13">
    <source>
        <dbReference type="Proteomes" id="UP000014760"/>
    </source>
</evidence>
<evidence type="ECO:0000313" key="11">
    <source>
        <dbReference type="EMBL" id="ELT94558.1"/>
    </source>
</evidence>
<proteinExistence type="predicted"/>
<keyword evidence="3 7" id="KW-0863">Zinc-finger</keyword>
<protein>
    <recommendedName>
        <fullName evidence="14">RING-type domain-containing protein</fullName>
    </recommendedName>
</protein>
<dbReference type="Gene3D" id="3.10.20.90">
    <property type="entry name" value="Phosphatidylinositol 3-kinase Catalytic Subunit, Chain A, domain 1"/>
    <property type="match status" value="1"/>
</dbReference>
<dbReference type="STRING" id="283909.R7TL35"/>
<dbReference type="OrthoDB" id="1305878at2759"/>
<evidence type="ECO:0000256" key="8">
    <source>
        <dbReference type="PROSITE-ProRule" id="PRU00309"/>
    </source>
</evidence>
<dbReference type="EnsemblMetazoa" id="CapteT225467">
    <property type="protein sequence ID" value="CapteP225467"/>
    <property type="gene ID" value="CapteG225467"/>
</dbReference>
<gene>
    <name evidence="11" type="ORF">CAPTEDRAFT_225467</name>
</gene>
<dbReference type="SUPFAM" id="SSF57716">
    <property type="entry name" value="Glucocorticoid receptor-like (DNA-binding domain)"/>
    <property type="match status" value="1"/>
</dbReference>
<dbReference type="EMBL" id="KB309380">
    <property type="protein sequence ID" value="ELT94558.1"/>
    <property type="molecule type" value="Genomic_DNA"/>
</dbReference>
<keyword evidence="13" id="KW-1185">Reference proteome</keyword>
<reference evidence="12" key="3">
    <citation type="submission" date="2015-06" db="UniProtKB">
        <authorList>
            <consortium name="EnsemblMetazoa"/>
        </authorList>
    </citation>
    <scope>IDENTIFICATION</scope>
</reference>
<feature type="domain" description="THAP-type" evidence="10">
    <location>
        <begin position="20"/>
        <end position="108"/>
    </location>
</feature>
<accession>R7TL35</accession>
<dbReference type="InterPro" id="IPR051507">
    <property type="entry name" value="PcG_RING_finger"/>
</dbReference>
<dbReference type="InterPro" id="IPR001841">
    <property type="entry name" value="Znf_RING"/>
</dbReference>
<dbReference type="Gene3D" id="3.30.40.10">
    <property type="entry name" value="Zinc/RING finger domain, C3HC4 (zinc finger)"/>
    <property type="match status" value="1"/>
</dbReference>
<evidence type="ECO:0000256" key="1">
    <source>
        <dbReference type="ARBA" id="ARBA00004123"/>
    </source>
</evidence>
<dbReference type="GO" id="GO:0005634">
    <property type="term" value="C:nucleus"/>
    <property type="evidence" value="ECO:0007669"/>
    <property type="project" value="UniProtKB-SubCell"/>
</dbReference>
<reference evidence="13" key="1">
    <citation type="submission" date="2012-12" db="EMBL/GenBank/DDBJ databases">
        <authorList>
            <person name="Hellsten U."/>
            <person name="Grimwood J."/>
            <person name="Chapman J.A."/>
            <person name="Shapiro H."/>
            <person name="Aerts A."/>
            <person name="Otillar R.P."/>
            <person name="Terry A.Y."/>
            <person name="Boore J.L."/>
            <person name="Simakov O."/>
            <person name="Marletaz F."/>
            <person name="Cho S.-J."/>
            <person name="Edsinger-Gonzales E."/>
            <person name="Havlak P."/>
            <person name="Kuo D.-H."/>
            <person name="Larsson T."/>
            <person name="Lv J."/>
            <person name="Arendt D."/>
            <person name="Savage R."/>
            <person name="Osoegawa K."/>
            <person name="de Jong P."/>
            <person name="Lindberg D.R."/>
            <person name="Seaver E.C."/>
            <person name="Weisblat D.A."/>
            <person name="Putnam N.H."/>
            <person name="Grigoriev I.V."/>
            <person name="Rokhsar D.S."/>
        </authorList>
    </citation>
    <scope>NUCLEOTIDE SEQUENCE</scope>
    <source>
        <strain evidence="13">I ESC-2004</strain>
    </source>
</reference>
<evidence type="ECO:0008006" key="14">
    <source>
        <dbReference type="Google" id="ProtNLM"/>
    </source>
</evidence>
<dbReference type="GO" id="GO:0008270">
    <property type="term" value="F:zinc ion binding"/>
    <property type="evidence" value="ECO:0007669"/>
    <property type="project" value="UniProtKB-KW"/>
</dbReference>
<evidence type="ECO:0000256" key="3">
    <source>
        <dbReference type="ARBA" id="ARBA00022771"/>
    </source>
</evidence>
<dbReference type="HOGENOM" id="CLU_816958_0_0_1"/>
<evidence type="ECO:0000256" key="7">
    <source>
        <dbReference type="PROSITE-ProRule" id="PRU00175"/>
    </source>
</evidence>
<dbReference type="InterPro" id="IPR013083">
    <property type="entry name" value="Znf_RING/FYVE/PHD"/>
</dbReference>
<sequence>MEENHTSSYSSKTPDSKPRLNKHCCVPGCQMNLYEYKGRKVSYHRFPRDVALCNQWIEKIWGKSQAPPAIFNRGLVCSLHFPPDERVLVHTCYPARYYLQIGVIPSIFPNTEQWLSLHNQSEIEPSPSSKPAIIPPYQGPSMELQRWPPDIQIQATDLNSLFVCTLCNGYFYNATTITECLHTFCKSCLVKHVDRSLHCPKCKILIHPTDPFVHMRHDSTIQDIMFRIFPNLESENQKKEEEFYVSRGLPWPPKEKEPEEPKGKAHETHYAAVMLDYAGASSELGRFEPLQKHYLWIPDKTTIRHLHNFLKKKLNLPSDIQEEVLELQYGLTKNSLNIFA</sequence>
<dbReference type="PANTHER" id="PTHR45893">
    <property type="entry name" value="POLYCOMB GROUP RING FINGER PROTEIN"/>
    <property type="match status" value="1"/>
</dbReference>
<feature type="domain" description="RING-type" evidence="9">
    <location>
        <begin position="164"/>
        <end position="203"/>
    </location>
</feature>
<dbReference type="PROSITE" id="PS50089">
    <property type="entry name" value="ZF_RING_2"/>
    <property type="match status" value="1"/>
</dbReference>
<evidence type="ECO:0000256" key="2">
    <source>
        <dbReference type="ARBA" id="ARBA00022723"/>
    </source>
</evidence>
<evidence type="ECO:0000313" key="12">
    <source>
        <dbReference type="EnsemblMetazoa" id="CapteP225467"/>
    </source>
</evidence>
<dbReference type="SMART" id="SM00980">
    <property type="entry name" value="THAP"/>
    <property type="match status" value="1"/>
</dbReference>
<name>R7TL35_CAPTE</name>
<evidence type="ECO:0000256" key="6">
    <source>
        <dbReference type="ARBA" id="ARBA00023242"/>
    </source>
</evidence>
<organism evidence="11">
    <name type="scientific">Capitella teleta</name>
    <name type="common">Polychaete worm</name>
    <dbReference type="NCBI Taxonomy" id="283909"/>
    <lineage>
        <taxon>Eukaryota</taxon>
        <taxon>Metazoa</taxon>
        <taxon>Spiralia</taxon>
        <taxon>Lophotrochozoa</taxon>
        <taxon>Annelida</taxon>
        <taxon>Polychaeta</taxon>
        <taxon>Sedentaria</taxon>
        <taxon>Scolecida</taxon>
        <taxon>Capitellidae</taxon>
        <taxon>Capitella</taxon>
    </lineage>
</organism>
<dbReference type="GO" id="GO:0003677">
    <property type="term" value="F:DNA binding"/>
    <property type="evidence" value="ECO:0007669"/>
    <property type="project" value="UniProtKB-UniRule"/>
</dbReference>
<dbReference type="SMART" id="SM00184">
    <property type="entry name" value="RING"/>
    <property type="match status" value="1"/>
</dbReference>
<keyword evidence="4" id="KW-0862">Zinc</keyword>
<dbReference type="InterPro" id="IPR006612">
    <property type="entry name" value="THAP_Znf"/>
</dbReference>
<evidence type="ECO:0000259" key="9">
    <source>
        <dbReference type="PROSITE" id="PS50089"/>
    </source>
</evidence>
<keyword evidence="6" id="KW-0539">Nucleus</keyword>
<dbReference type="EMBL" id="AMQN01012225">
    <property type="status" value="NOT_ANNOTATED_CDS"/>
    <property type="molecule type" value="Genomic_DNA"/>
</dbReference>
<reference evidence="11 13" key="2">
    <citation type="journal article" date="2013" name="Nature">
        <title>Insights into bilaterian evolution from three spiralian genomes.</title>
        <authorList>
            <person name="Simakov O."/>
            <person name="Marletaz F."/>
            <person name="Cho S.J."/>
            <person name="Edsinger-Gonzales E."/>
            <person name="Havlak P."/>
            <person name="Hellsten U."/>
            <person name="Kuo D.H."/>
            <person name="Larsson T."/>
            <person name="Lv J."/>
            <person name="Arendt D."/>
            <person name="Savage R."/>
            <person name="Osoegawa K."/>
            <person name="de Jong P."/>
            <person name="Grimwood J."/>
            <person name="Chapman J.A."/>
            <person name="Shapiro H."/>
            <person name="Aerts A."/>
            <person name="Otillar R.P."/>
            <person name="Terry A.Y."/>
            <person name="Boore J.L."/>
            <person name="Grigoriev I.V."/>
            <person name="Lindberg D.R."/>
            <person name="Seaver E.C."/>
            <person name="Weisblat D.A."/>
            <person name="Putnam N.H."/>
            <person name="Rokhsar D.S."/>
        </authorList>
    </citation>
    <scope>NUCLEOTIDE SEQUENCE</scope>
    <source>
        <strain evidence="11 13">I ESC-2004</strain>
    </source>
</reference>
<dbReference type="Pfam" id="PF13923">
    <property type="entry name" value="zf-C3HC4_2"/>
    <property type="match status" value="1"/>
</dbReference>
<dbReference type="SUPFAM" id="SSF57850">
    <property type="entry name" value="RING/U-box"/>
    <property type="match status" value="1"/>
</dbReference>
<keyword evidence="5 8" id="KW-0238">DNA-binding</keyword>
<dbReference type="FunFam" id="3.30.40.10:FF:000122">
    <property type="entry name" value="polycomb group RING finger protein 1"/>
    <property type="match status" value="1"/>
</dbReference>
<evidence type="ECO:0000256" key="4">
    <source>
        <dbReference type="ARBA" id="ARBA00022833"/>
    </source>
</evidence>
<dbReference type="PROSITE" id="PS50950">
    <property type="entry name" value="ZF_THAP"/>
    <property type="match status" value="1"/>
</dbReference>
<dbReference type="AlphaFoldDB" id="R7TL35"/>
<keyword evidence="2" id="KW-0479">Metal-binding</keyword>
<dbReference type="Proteomes" id="UP000014760">
    <property type="component" value="Unassembled WGS sequence"/>
</dbReference>
<dbReference type="InterPro" id="IPR017907">
    <property type="entry name" value="Znf_RING_CS"/>
</dbReference>
<dbReference type="Pfam" id="PF05485">
    <property type="entry name" value="THAP"/>
    <property type="match status" value="1"/>
</dbReference>
<evidence type="ECO:0000259" key="10">
    <source>
        <dbReference type="PROSITE" id="PS50950"/>
    </source>
</evidence>